<gene>
    <name evidence="2" type="ORF">H1R16_05890</name>
    <name evidence="1" type="ORF">H2507_12095</name>
</gene>
<evidence type="ECO:0000313" key="4">
    <source>
        <dbReference type="Proteomes" id="UP000539710"/>
    </source>
</evidence>
<dbReference type="EMBL" id="JACEUX010000006">
    <property type="protein sequence ID" value="MBA5247902.1"/>
    <property type="molecule type" value="Genomic_DNA"/>
</dbReference>
<evidence type="ECO:0000313" key="2">
    <source>
        <dbReference type="EMBL" id="QMS99524.1"/>
    </source>
</evidence>
<dbReference type="RefSeq" id="WP_181888001.1">
    <property type="nucleotide sequence ID" value="NZ_CP059472.1"/>
</dbReference>
<organism evidence="2 3">
    <name type="scientific">Marnyiella aurantia</name>
    <dbReference type="NCBI Taxonomy" id="2758037"/>
    <lineage>
        <taxon>Bacteria</taxon>
        <taxon>Pseudomonadati</taxon>
        <taxon>Bacteroidota</taxon>
        <taxon>Flavobacteriia</taxon>
        <taxon>Flavobacteriales</taxon>
        <taxon>Weeksellaceae</taxon>
        <taxon>Marnyiella</taxon>
    </lineage>
</organism>
<evidence type="ECO:0000313" key="1">
    <source>
        <dbReference type="EMBL" id="MBA5247902.1"/>
    </source>
</evidence>
<dbReference type="AlphaFoldDB" id="A0A7D7LNR1"/>
<reference evidence="4" key="2">
    <citation type="submission" date="2020-07" db="EMBL/GenBank/DDBJ databases">
        <title>Flavobacterium sp. xlx-214.</title>
        <authorList>
            <person name="Yang C."/>
        </authorList>
    </citation>
    <scope>NUCLEOTIDE SEQUENCE [LARGE SCALE GENOMIC DNA]</scope>
    <source>
        <strain evidence="4">CX-624</strain>
    </source>
</reference>
<accession>A0A7D7LNR1</accession>
<dbReference type="Proteomes" id="UP000539710">
    <property type="component" value="Unassembled WGS sequence"/>
</dbReference>
<dbReference type="KEGG" id="cbau:H1R16_05890"/>
<evidence type="ECO:0000313" key="3">
    <source>
        <dbReference type="Proteomes" id="UP000515349"/>
    </source>
</evidence>
<reference evidence="1" key="3">
    <citation type="submission" date="2020-07" db="EMBL/GenBank/DDBJ databases">
        <authorList>
            <person name="Yang C."/>
        </authorList>
    </citation>
    <scope>NUCLEOTIDE SEQUENCE</scope>
    <source>
        <strain evidence="1">Cx-624</strain>
    </source>
</reference>
<keyword evidence="4" id="KW-1185">Reference proteome</keyword>
<name>A0A7D7LNR1_9FLAO</name>
<dbReference type="Proteomes" id="UP000515349">
    <property type="component" value="Chromosome"/>
</dbReference>
<protein>
    <submittedName>
        <fullName evidence="2">Uncharacterized protein</fullName>
    </submittedName>
</protein>
<proteinExistence type="predicted"/>
<dbReference type="EMBL" id="CP059472">
    <property type="protein sequence ID" value="QMS99524.1"/>
    <property type="molecule type" value="Genomic_DNA"/>
</dbReference>
<sequence length="231" mass="26873">MCKSFRSAPTFAHRSADYIRSCVKAFSLSQKPSTHLRIGKIPSGKQAFRGNFANPRFVVRNLDKSVTKRKMNIKSLIFFSAFVVFSCDKKRDLLTKPDTNNYWDELIIETRFQKLTISKFSDSAEFENIIFSKEVYNIPPKYEIEKTELQKLFFTKAEKDSLSKFIYQAITTPEFTNRLATGYVGNVKFSYKKENMNLTCEYKSVGDWTEVSENTHKIFIIINSRIPISRQ</sequence>
<reference evidence="2 3" key="1">
    <citation type="submission" date="2020-07" db="EMBL/GenBank/DDBJ databases">
        <title>Chryseobacterium sp.cx-624.</title>
        <authorList>
            <person name="Yang C."/>
        </authorList>
    </citation>
    <scope>NUCLEOTIDE SEQUENCE [LARGE SCALE GENOMIC DNA]</scope>
    <source>
        <strain evidence="2">Cx-624</strain>
        <strain evidence="3">cx-624</strain>
    </source>
</reference>